<dbReference type="RefSeq" id="WP_228344653.1">
    <property type="nucleotide sequence ID" value="NZ_CP046056.1"/>
</dbReference>
<dbReference type="PANTHER" id="PTHR35868:SF4">
    <property type="entry name" value="DUF2804 DOMAIN-CONTAINING PROTEIN"/>
    <property type="match status" value="1"/>
</dbReference>
<evidence type="ECO:0000313" key="1">
    <source>
        <dbReference type="EMBL" id="QQD24593.1"/>
    </source>
</evidence>
<protein>
    <submittedName>
        <fullName evidence="1">DUF2804 family protein</fullName>
    </submittedName>
</protein>
<proteinExistence type="predicted"/>
<organism evidence="1 2">
    <name type="scientific">Venatoribacter cucullus</name>
    <dbReference type="NCBI Taxonomy" id="2661630"/>
    <lineage>
        <taxon>Bacteria</taxon>
        <taxon>Pseudomonadati</taxon>
        <taxon>Pseudomonadota</taxon>
        <taxon>Gammaproteobacteria</taxon>
        <taxon>Oceanospirillales</taxon>
        <taxon>Oceanospirillaceae</taxon>
        <taxon>Venatoribacter</taxon>
    </lineage>
</organism>
<dbReference type="AlphaFoldDB" id="A0A9X7UZ09"/>
<accession>A0A9X7UZ09</accession>
<gene>
    <name evidence="1" type="ORF">GJQ55_09025</name>
</gene>
<reference evidence="1 2" key="1">
    <citation type="submission" date="2019-11" db="EMBL/GenBank/DDBJ databases">
        <title>Venatorbacter sp. nov. a predator of Campylobacter and other Gram-negative bacteria.</title>
        <authorList>
            <person name="Saeedi A."/>
            <person name="Cummings N.J."/>
            <person name="Connerton I.F."/>
            <person name="Connerton P.L."/>
        </authorList>
    </citation>
    <scope>NUCLEOTIDE SEQUENCE [LARGE SCALE GENOMIC DNA]</scope>
    <source>
        <strain evidence="1">XL5</strain>
    </source>
</reference>
<dbReference type="Pfam" id="PF10974">
    <property type="entry name" value="DUF2804"/>
    <property type="match status" value="1"/>
</dbReference>
<dbReference type="InterPro" id="IPR021243">
    <property type="entry name" value="DUF2804"/>
</dbReference>
<dbReference type="KEGG" id="vcw:GJQ55_09025"/>
<name>A0A9X7UZ09_9GAMM</name>
<keyword evidence="2" id="KW-1185">Reference proteome</keyword>
<dbReference type="EMBL" id="CP046056">
    <property type="protein sequence ID" value="QQD24593.1"/>
    <property type="molecule type" value="Genomic_DNA"/>
</dbReference>
<dbReference type="PANTHER" id="PTHR35868">
    <property type="entry name" value="DUF2804 DOMAIN-CONTAINING PROTEIN-RELATED"/>
    <property type="match status" value="1"/>
</dbReference>
<evidence type="ECO:0000313" key="2">
    <source>
        <dbReference type="Proteomes" id="UP000596074"/>
    </source>
</evidence>
<dbReference type="Proteomes" id="UP000596074">
    <property type="component" value="Chromosome"/>
</dbReference>
<sequence length="340" mass="38824">MARRDKLIQPNGQPAFGLFSDGVEQINYLDYDLRTAMDRKRSGLAKRFGFNQFQFVSLLSDELIIGIAIVDLKLVSNAFVYLYQPATKRFEEFSFLQPLARHTHIDPRPNSGVAEFRQGNNLLRIQASHTPGVRKLEVNLPGKLSIDATIDESTSYNPLAICTRAGYTGWVFTQKSAAQVCHGRVQWHDQAFDLQQLRALAAVDWTGGYMRRETFWNWGSLSCHLRDGRRLGFNLAAGVNETGFTENALWLDGRLIKVDMVDFRFDRYQPNHSWAMRSADGIIDLHFTPHGRRQDKTNALVIASNFSQYFGQYHGEIRLPGEVIHLEGEWGLAEDHFAKW</sequence>